<evidence type="ECO:0000313" key="2">
    <source>
        <dbReference type="EMBL" id="NPT55606.1"/>
    </source>
</evidence>
<gene>
    <name evidence="2" type="ORF">GNZ13_13600</name>
</gene>
<reference evidence="2 3" key="1">
    <citation type="submission" date="2019-11" db="EMBL/GenBank/DDBJ databases">
        <title>Metabolism of dissolved organic matter in forest soils.</title>
        <authorList>
            <person name="Cyle K.T."/>
            <person name="Wilhelm R.C."/>
            <person name="Martinez C.E."/>
        </authorList>
    </citation>
    <scope>NUCLEOTIDE SEQUENCE [LARGE SCALE GENOMIC DNA]</scope>
    <source>
        <strain evidence="2 3">5N</strain>
    </source>
</reference>
<dbReference type="InterPro" id="IPR011979">
    <property type="entry name" value="Antitox_Xre"/>
</dbReference>
<name>A0A972NMF4_9BURK</name>
<dbReference type="RefSeq" id="WP_172164905.1">
    <property type="nucleotide sequence ID" value="NZ_WOEZ01000068.1"/>
</dbReference>
<feature type="domain" description="Antitoxin Xre/MbcA/ParS-like toxin-binding" evidence="1">
    <location>
        <begin position="80"/>
        <end position="129"/>
    </location>
</feature>
<dbReference type="AlphaFoldDB" id="A0A972NMF4"/>
<dbReference type="Proteomes" id="UP000655523">
    <property type="component" value="Unassembled WGS sequence"/>
</dbReference>
<dbReference type="NCBIfam" id="TIGR02293">
    <property type="entry name" value="TAS_TIGR02293"/>
    <property type="match status" value="1"/>
</dbReference>
<keyword evidence="3" id="KW-1185">Reference proteome</keyword>
<accession>A0A972NMF4</accession>
<evidence type="ECO:0000259" key="1">
    <source>
        <dbReference type="Pfam" id="PF09722"/>
    </source>
</evidence>
<dbReference type="Pfam" id="PF09722">
    <property type="entry name" value="Xre_MbcA_ParS_C"/>
    <property type="match status" value="1"/>
</dbReference>
<proteinExistence type="predicted"/>
<comment type="caution">
    <text evidence="2">The sequence shown here is derived from an EMBL/GenBank/DDBJ whole genome shotgun (WGS) entry which is preliminary data.</text>
</comment>
<sequence>MIERFHLLSPTEKVRLIREGMDATIFERIAQDVFEVPLDQLLSCLYVAHSSVRRKIGLSTRLSAAESDLAARTLNIYANAKDVLEDGRLASKWLWSENALLQGNRPIEMIDTQPSFDRVRDLLMRIEHGVAV</sequence>
<evidence type="ECO:0000313" key="3">
    <source>
        <dbReference type="Proteomes" id="UP000655523"/>
    </source>
</evidence>
<protein>
    <submittedName>
        <fullName evidence="2">DUF2384 domain-containing protein</fullName>
    </submittedName>
</protein>
<dbReference type="EMBL" id="WOEZ01000068">
    <property type="protein sequence ID" value="NPT55606.1"/>
    <property type="molecule type" value="Genomic_DNA"/>
</dbReference>
<organism evidence="2 3">
    <name type="scientific">Paraburkholderia elongata</name>
    <dbReference type="NCBI Taxonomy" id="2675747"/>
    <lineage>
        <taxon>Bacteria</taxon>
        <taxon>Pseudomonadati</taxon>
        <taxon>Pseudomonadota</taxon>
        <taxon>Betaproteobacteria</taxon>
        <taxon>Burkholderiales</taxon>
        <taxon>Burkholderiaceae</taxon>
        <taxon>Paraburkholderia</taxon>
    </lineage>
</organism>
<dbReference type="InterPro" id="IPR024467">
    <property type="entry name" value="Xre/MbcA/ParS-like_toxin-bd"/>
</dbReference>